<evidence type="ECO:0000313" key="8">
    <source>
        <dbReference type="EMBL" id="CAD7249993.1"/>
    </source>
</evidence>
<dbReference type="PANTHER" id="PTHR21183:SF18">
    <property type="entry name" value="LARGE RIBOSOMAL SUBUNIT PROTEIN UL29M"/>
    <property type="match status" value="1"/>
</dbReference>
<dbReference type="Gene3D" id="6.10.330.20">
    <property type="match status" value="1"/>
</dbReference>
<feature type="compositionally biased region" description="Basic and acidic residues" evidence="7">
    <location>
        <begin position="32"/>
        <end position="49"/>
    </location>
</feature>
<accession>A0A7R9A9K2</accession>
<reference evidence="8" key="1">
    <citation type="submission" date="2020-11" db="EMBL/GenBank/DDBJ databases">
        <authorList>
            <person name="Tran Van P."/>
        </authorList>
    </citation>
    <scope>NUCLEOTIDE SEQUENCE</scope>
</reference>
<dbReference type="GO" id="GO:0032543">
    <property type="term" value="P:mitochondrial translation"/>
    <property type="evidence" value="ECO:0007669"/>
    <property type="project" value="TreeGrafter"/>
</dbReference>
<proteinExistence type="inferred from homology"/>
<protein>
    <recommendedName>
        <fullName evidence="6">Large ribosomal subunit protein uL29m</fullName>
    </recommendedName>
</protein>
<evidence type="ECO:0000256" key="5">
    <source>
        <dbReference type="ARBA" id="ARBA00023274"/>
    </source>
</evidence>
<keyword evidence="9" id="KW-1185">Reference proteome</keyword>
<dbReference type="InterPro" id="IPR038340">
    <property type="entry name" value="MRP-L47_sf"/>
</dbReference>
<gene>
    <name evidence="8" type="ORF">DSTB1V02_LOCUS9777</name>
</gene>
<dbReference type="InterPro" id="IPR010729">
    <property type="entry name" value="Ribosomal_uL29_mit"/>
</dbReference>
<evidence type="ECO:0000256" key="6">
    <source>
        <dbReference type="ARBA" id="ARBA00035289"/>
    </source>
</evidence>
<dbReference type="EMBL" id="CAJPEV010002601">
    <property type="protein sequence ID" value="CAG0897441.1"/>
    <property type="molecule type" value="Genomic_DNA"/>
</dbReference>
<keyword evidence="4" id="KW-0496">Mitochondrion</keyword>
<name>A0A7R9A9K2_9CRUS</name>
<evidence type="ECO:0000256" key="4">
    <source>
        <dbReference type="ARBA" id="ARBA00023128"/>
    </source>
</evidence>
<evidence type="ECO:0000256" key="3">
    <source>
        <dbReference type="ARBA" id="ARBA00022980"/>
    </source>
</evidence>
<evidence type="ECO:0000256" key="7">
    <source>
        <dbReference type="SAM" id="MobiDB-lite"/>
    </source>
</evidence>
<dbReference type="EMBL" id="LR902118">
    <property type="protein sequence ID" value="CAD7249993.1"/>
    <property type="molecule type" value="Genomic_DNA"/>
</dbReference>
<feature type="region of interest" description="Disordered" evidence="7">
    <location>
        <begin position="27"/>
        <end position="49"/>
    </location>
</feature>
<comment type="similarity">
    <text evidence="2">Belongs to the universal ribosomal protein uL29 family.</text>
</comment>
<dbReference type="PANTHER" id="PTHR21183">
    <property type="entry name" value="RIBOSOMAL PROTEIN L47, MITOCHONDRIAL-RELATED"/>
    <property type="match status" value="1"/>
</dbReference>
<keyword evidence="3" id="KW-0689">Ribosomal protein</keyword>
<dbReference type="Pfam" id="PF06984">
    <property type="entry name" value="MRP-L47"/>
    <property type="match status" value="1"/>
</dbReference>
<dbReference type="GO" id="GO:0003735">
    <property type="term" value="F:structural constituent of ribosome"/>
    <property type="evidence" value="ECO:0007669"/>
    <property type="project" value="InterPro"/>
</dbReference>
<organism evidence="8">
    <name type="scientific">Darwinula stevensoni</name>
    <dbReference type="NCBI Taxonomy" id="69355"/>
    <lineage>
        <taxon>Eukaryota</taxon>
        <taxon>Metazoa</taxon>
        <taxon>Ecdysozoa</taxon>
        <taxon>Arthropoda</taxon>
        <taxon>Crustacea</taxon>
        <taxon>Oligostraca</taxon>
        <taxon>Ostracoda</taxon>
        <taxon>Podocopa</taxon>
        <taxon>Podocopida</taxon>
        <taxon>Darwinulocopina</taxon>
        <taxon>Darwinuloidea</taxon>
        <taxon>Darwinulidae</taxon>
        <taxon>Darwinula</taxon>
    </lineage>
</organism>
<evidence type="ECO:0000256" key="2">
    <source>
        <dbReference type="ARBA" id="ARBA00009254"/>
    </source>
</evidence>
<keyword evidence="5" id="KW-0687">Ribonucleoprotein</keyword>
<sequence length="276" mass="33123">MLSAVRSLSLPIARQVLPTLSTLAKRLSSDQAPKDEKHKDEKTEDQKPKLDPRLKGLMEFFDEPRHWGASEVRVGRAWRAEELRIKSNSDLHKLWFVLLKERNMLLSMEHESKQEFRLFPNPERLDKVEQSMENLEVVVRERNRAYHLLETGESGERPGMWVTDWLGRVIFYRKLEHVHPPRVLPYPSINRKFRYRKDYGFTQFNPDVEAFLKLYREKRLKKYLARMRRQRSAVLRLLEKFPKVDPEALQKEFPLLDIPWIIQLREERLKVTRQIS</sequence>
<evidence type="ECO:0000313" key="9">
    <source>
        <dbReference type="Proteomes" id="UP000677054"/>
    </source>
</evidence>
<dbReference type="OrthoDB" id="270763at2759"/>
<evidence type="ECO:0000256" key="1">
    <source>
        <dbReference type="ARBA" id="ARBA00004173"/>
    </source>
</evidence>
<dbReference type="GO" id="GO:0005762">
    <property type="term" value="C:mitochondrial large ribosomal subunit"/>
    <property type="evidence" value="ECO:0007669"/>
    <property type="project" value="TreeGrafter"/>
</dbReference>
<dbReference type="Proteomes" id="UP000677054">
    <property type="component" value="Unassembled WGS sequence"/>
</dbReference>
<comment type="subcellular location">
    <subcellularLocation>
        <location evidence="1">Mitochondrion</location>
    </subcellularLocation>
</comment>
<dbReference type="AlphaFoldDB" id="A0A7R9A9K2"/>